<evidence type="ECO:0000313" key="25">
    <source>
        <dbReference type="Proteomes" id="UP000013827"/>
    </source>
</evidence>
<dbReference type="GO" id="GO:0031966">
    <property type="term" value="C:mitochondrial membrane"/>
    <property type="evidence" value="ECO:0007669"/>
    <property type="project" value="UniProtKB-SubCell"/>
</dbReference>
<evidence type="ECO:0000256" key="3">
    <source>
        <dbReference type="ARBA" id="ARBA00004325"/>
    </source>
</evidence>
<dbReference type="GO" id="GO:0033539">
    <property type="term" value="P:fatty acid beta-oxidation using acyl-CoA dehydrogenase"/>
    <property type="evidence" value="ECO:0007669"/>
    <property type="project" value="TreeGrafter"/>
</dbReference>
<dbReference type="eggNOG" id="KOG1469">
    <property type="taxonomic scope" value="Eukaryota"/>
</dbReference>
<evidence type="ECO:0000256" key="1">
    <source>
        <dbReference type="ARBA" id="ARBA00001974"/>
    </source>
</evidence>
<dbReference type="Proteomes" id="UP000013827">
    <property type="component" value="Unassembled WGS sequence"/>
</dbReference>
<feature type="domain" description="Acyl-CoA dehydrogenase/oxidase N-terminal" evidence="23">
    <location>
        <begin position="426"/>
        <end position="559"/>
    </location>
</feature>
<dbReference type="InterPro" id="IPR046373">
    <property type="entry name" value="Acyl-CoA_Oxase/DH_mid-dom_sf"/>
</dbReference>
<dbReference type="SUPFAM" id="SSF56112">
    <property type="entry name" value="Protein kinase-like (PK-like)"/>
    <property type="match status" value="1"/>
</dbReference>
<evidence type="ECO:0000256" key="4">
    <source>
        <dbReference type="ARBA" id="ARBA00005005"/>
    </source>
</evidence>
<comment type="pathway">
    <text evidence="4">Lipid metabolism; fatty acid beta-oxidation.</text>
</comment>
<dbReference type="Pfam" id="PF01636">
    <property type="entry name" value="APH"/>
    <property type="match status" value="1"/>
</dbReference>
<dbReference type="GO" id="GO:0050660">
    <property type="term" value="F:flavin adenine dinucleotide binding"/>
    <property type="evidence" value="ECO:0007669"/>
    <property type="project" value="InterPro"/>
</dbReference>
<dbReference type="InterPro" id="IPR050741">
    <property type="entry name" value="Acyl-CoA_dehydrogenase"/>
</dbReference>
<comment type="catalytic activity">
    <reaction evidence="14">
        <text>a 2,3-saturated acyl-CoA + oxidized [electron-transfer flavoprotein] + H(+) = a (2E)-enoyl-CoA + reduced [electron-transfer flavoprotein]</text>
        <dbReference type="Rhea" id="RHEA:44704"/>
        <dbReference type="Rhea" id="RHEA-COMP:10685"/>
        <dbReference type="Rhea" id="RHEA-COMP:10686"/>
        <dbReference type="ChEBI" id="CHEBI:15378"/>
        <dbReference type="ChEBI" id="CHEBI:57692"/>
        <dbReference type="ChEBI" id="CHEBI:58307"/>
        <dbReference type="ChEBI" id="CHEBI:58856"/>
        <dbReference type="ChEBI" id="CHEBI:65111"/>
    </reaction>
    <physiologicalReaction direction="left-to-right" evidence="14">
        <dbReference type="Rhea" id="RHEA:44705"/>
    </physiologicalReaction>
</comment>
<dbReference type="PANTHER" id="PTHR48083">
    <property type="entry name" value="MEDIUM-CHAIN SPECIFIC ACYL-COA DEHYDROGENASE, MITOCHONDRIAL-RELATED"/>
    <property type="match status" value="1"/>
</dbReference>
<evidence type="ECO:0000256" key="13">
    <source>
        <dbReference type="ARBA" id="ARBA00046026"/>
    </source>
</evidence>
<dbReference type="Gene3D" id="3.90.1200.10">
    <property type="match status" value="1"/>
</dbReference>
<dbReference type="PANTHER" id="PTHR48083:SF35">
    <property type="entry name" value="ACYL-COA DEHYDROGENASE FAMILY MEMBER 10"/>
    <property type="match status" value="1"/>
</dbReference>
<name>A0A0D3KCW7_EMIH1</name>
<evidence type="ECO:0000256" key="6">
    <source>
        <dbReference type="ARBA" id="ARBA00022630"/>
    </source>
</evidence>
<dbReference type="InterPro" id="IPR009075">
    <property type="entry name" value="AcylCo_DH/oxidase_C"/>
</dbReference>
<dbReference type="GO" id="GO:0005777">
    <property type="term" value="C:peroxisome"/>
    <property type="evidence" value="ECO:0007669"/>
    <property type="project" value="UniProtKB-SubCell"/>
</dbReference>
<dbReference type="InterPro" id="IPR009100">
    <property type="entry name" value="AcylCoA_DH/oxidase_NM_dom_sf"/>
</dbReference>
<keyword evidence="25" id="KW-1185">Reference proteome</keyword>
<dbReference type="OMA" id="LHGGHFE"/>
<comment type="catalytic activity">
    <reaction evidence="17">
        <text>tricosanoyl-CoA + oxidized [electron-transfer flavoprotein] + H(+) = (2E)-tricosenoyl-CoA + reduced [electron-transfer flavoprotein]</text>
        <dbReference type="Rhea" id="RHEA:48220"/>
        <dbReference type="Rhea" id="RHEA-COMP:10685"/>
        <dbReference type="Rhea" id="RHEA-COMP:10686"/>
        <dbReference type="ChEBI" id="CHEBI:15378"/>
        <dbReference type="ChEBI" id="CHEBI:57692"/>
        <dbReference type="ChEBI" id="CHEBI:58307"/>
        <dbReference type="ChEBI" id="CHEBI:90118"/>
        <dbReference type="ChEBI" id="CHEBI:90119"/>
    </reaction>
    <physiologicalReaction direction="left-to-right" evidence="17">
        <dbReference type="Rhea" id="RHEA:48221"/>
    </physiologicalReaction>
</comment>
<comment type="catalytic activity">
    <reaction evidence="16">
        <text>tetracosanoyl-CoA + oxidized [electron-transfer flavoprotein] + H(+) = (2E)-tetracosenoyl-CoA + reduced [electron-transfer flavoprotein]</text>
        <dbReference type="Rhea" id="RHEA:47232"/>
        <dbReference type="Rhea" id="RHEA-COMP:10685"/>
        <dbReference type="Rhea" id="RHEA-COMP:10686"/>
        <dbReference type="ChEBI" id="CHEBI:15378"/>
        <dbReference type="ChEBI" id="CHEBI:57692"/>
        <dbReference type="ChEBI" id="CHEBI:58307"/>
        <dbReference type="ChEBI" id="CHEBI:65052"/>
        <dbReference type="ChEBI" id="CHEBI:74693"/>
    </reaction>
    <physiologicalReaction direction="left-to-right" evidence="16">
        <dbReference type="Rhea" id="RHEA:47233"/>
    </physiologicalReaction>
</comment>
<evidence type="ECO:0000256" key="9">
    <source>
        <dbReference type="ARBA" id="ARBA00023098"/>
    </source>
</evidence>
<dbReference type="SUPFAM" id="SSF47203">
    <property type="entry name" value="Acyl-CoA dehydrogenase C-terminal domain-like"/>
    <property type="match status" value="1"/>
</dbReference>
<dbReference type="InterPro" id="IPR036250">
    <property type="entry name" value="AcylCo_DH-like_C"/>
</dbReference>
<dbReference type="InterPro" id="IPR041726">
    <property type="entry name" value="ACAD10_11_N"/>
</dbReference>
<dbReference type="Pfam" id="PF02771">
    <property type="entry name" value="Acyl-CoA_dh_N"/>
    <property type="match status" value="1"/>
</dbReference>
<feature type="domain" description="Acyl-CoA dehydrogenase/oxidase C-terminal" evidence="20">
    <location>
        <begin position="677"/>
        <end position="823"/>
    </location>
</feature>
<evidence type="ECO:0000256" key="14">
    <source>
        <dbReference type="ARBA" id="ARBA00047443"/>
    </source>
</evidence>
<dbReference type="Pfam" id="PF02770">
    <property type="entry name" value="Acyl-CoA_dh_M"/>
    <property type="match status" value="1"/>
</dbReference>
<evidence type="ECO:0000256" key="19">
    <source>
        <dbReference type="ARBA" id="ARBA00049140"/>
    </source>
</evidence>
<comment type="cofactor">
    <cofactor evidence="1">
        <name>FAD</name>
        <dbReference type="ChEBI" id="CHEBI:57692"/>
    </cofactor>
</comment>
<dbReference type="Pfam" id="PF00441">
    <property type="entry name" value="Acyl-CoA_dh_1"/>
    <property type="match status" value="1"/>
</dbReference>
<comment type="catalytic activity">
    <reaction evidence="19">
        <text>eicosanoyl-CoA + oxidized [electron-transfer flavoprotein] + H(+) = (2E)-eicosenoyl-CoA + reduced [electron-transfer flavoprotein]</text>
        <dbReference type="Rhea" id="RHEA:47236"/>
        <dbReference type="Rhea" id="RHEA-COMP:10685"/>
        <dbReference type="Rhea" id="RHEA-COMP:10686"/>
        <dbReference type="ChEBI" id="CHEBI:15378"/>
        <dbReference type="ChEBI" id="CHEBI:57380"/>
        <dbReference type="ChEBI" id="CHEBI:57692"/>
        <dbReference type="ChEBI" id="CHEBI:58307"/>
        <dbReference type="ChEBI" id="CHEBI:74691"/>
    </reaction>
    <physiologicalReaction direction="left-to-right" evidence="19">
        <dbReference type="Rhea" id="RHEA:47237"/>
    </physiologicalReaction>
</comment>
<comment type="similarity">
    <text evidence="5">Belongs to the acyl-CoA dehydrogenase family.</text>
</comment>
<dbReference type="Gene3D" id="1.10.540.10">
    <property type="entry name" value="Acyl-CoA dehydrogenase/oxidase, N-terminal domain"/>
    <property type="match status" value="1"/>
</dbReference>
<keyword evidence="7" id="KW-0274">FAD</keyword>
<evidence type="ECO:0000256" key="16">
    <source>
        <dbReference type="ARBA" id="ARBA00048086"/>
    </source>
</evidence>
<evidence type="ECO:0000259" key="20">
    <source>
        <dbReference type="Pfam" id="PF00441"/>
    </source>
</evidence>
<reference evidence="25" key="1">
    <citation type="journal article" date="2013" name="Nature">
        <title>Pan genome of the phytoplankton Emiliania underpins its global distribution.</title>
        <authorList>
            <person name="Read B.A."/>
            <person name="Kegel J."/>
            <person name="Klute M.J."/>
            <person name="Kuo A."/>
            <person name="Lefebvre S.C."/>
            <person name="Maumus F."/>
            <person name="Mayer C."/>
            <person name="Miller J."/>
            <person name="Monier A."/>
            <person name="Salamov A."/>
            <person name="Young J."/>
            <person name="Aguilar M."/>
            <person name="Claverie J.M."/>
            <person name="Frickenhaus S."/>
            <person name="Gonzalez K."/>
            <person name="Herman E.K."/>
            <person name="Lin Y.C."/>
            <person name="Napier J."/>
            <person name="Ogata H."/>
            <person name="Sarno A.F."/>
            <person name="Shmutz J."/>
            <person name="Schroeder D."/>
            <person name="de Vargas C."/>
            <person name="Verret F."/>
            <person name="von Dassow P."/>
            <person name="Valentin K."/>
            <person name="Van de Peer Y."/>
            <person name="Wheeler G."/>
            <person name="Dacks J.B."/>
            <person name="Delwiche C.F."/>
            <person name="Dyhrman S.T."/>
            <person name="Glockner G."/>
            <person name="John U."/>
            <person name="Richards T."/>
            <person name="Worden A.Z."/>
            <person name="Zhang X."/>
            <person name="Grigoriev I.V."/>
            <person name="Allen A.E."/>
            <person name="Bidle K."/>
            <person name="Borodovsky M."/>
            <person name="Bowler C."/>
            <person name="Brownlee C."/>
            <person name="Cock J.M."/>
            <person name="Elias M."/>
            <person name="Gladyshev V.N."/>
            <person name="Groth M."/>
            <person name="Guda C."/>
            <person name="Hadaegh A."/>
            <person name="Iglesias-Rodriguez M.D."/>
            <person name="Jenkins J."/>
            <person name="Jones B.M."/>
            <person name="Lawson T."/>
            <person name="Leese F."/>
            <person name="Lindquist E."/>
            <person name="Lobanov A."/>
            <person name="Lomsadze A."/>
            <person name="Malik S.B."/>
            <person name="Marsh M.E."/>
            <person name="Mackinder L."/>
            <person name="Mock T."/>
            <person name="Mueller-Roeber B."/>
            <person name="Pagarete A."/>
            <person name="Parker M."/>
            <person name="Probert I."/>
            <person name="Quesneville H."/>
            <person name="Raines C."/>
            <person name="Rensing S.A."/>
            <person name="Riano-Pachon D.M."/>
            <person name="Richier S."/>
            <person name="Rokitta S."/>
            <person name="Shiraiwa Y."/>
            <person name="Soanes D.M."/>
            <person name="van der Giezen M."/>
            <person name="Wahlund T.M."/>
            <person name="Williams B."/>
            <person name="Wilson W."/>
            <person name="Wolfe G."/>
            <person name="Wurch L.L."/>
        </authorList>
    </citation>
    <scope>NUCLEOTIDE SEQUENCE</scope>
</reference>
<dbReference type="AlphaFoldDB" id="A0A0D3KCW7"/>
<keyword evidence="6" id="KW-0285">Flavoprotein</keyword>
<dbReference type="InterPro" id="IPR013786">
    <property type="entry name" value="AcylCoA_DH/ox_N"/>
</dbReference>
<dbReference type="GeneID" id="17278873"/>
<dbReference type="InterPro" id="IPR011009">
    <property type="entry name" value="Kinase-like_dom_sf"/>
</dbReference>
<dbReference type="GO" id="GO:0003995">
    <property type="term" value="F:acyl-CoA dehydrogenase activity"/>
    <property type="evidence" value="ECO:0007669"/>
    <property type="project" value="TreeGrafter"/>
</dbReference>
<dbReference type="InterPro" id="IPR002575">
    <property type="entry name" value="Aminoglycoside_PTrfase"/>
</dbReference>
<comment type="function">
    <text evidence="13">Acyl-CoA dehydrogenase, that exhibits maximal activity towards saturated C22-CoA. Probably participates in beta-oxydation and energy production but could also play a role in the metabolism of specific fatty acids to control fatty acids composition of cellular lipids in brain.</text>
</comment>
<evidence type="ECO:0000256" key="15">
    <source>
        <dbReference type="ARBA" id="ARBA00048020"/>
    </source>
</evidence>
<dbReference type="KEGG" id="ehx:EMIHUDRAFT_441547"/>
<dbReference type="Gene3D" id="2.40.110.10">
    <property type="entry name" value="Butyryl-CoA Dehydrogenase, subunit A, domain 2"/>
    <property type="match status" value="1"/>
</dbReference>
<evidence type="ECO:0000256" key="17">
    <source>
        <dbReference type="ARBA" id="ARBA00048395"/>
    </source>
</evidence>
<keyword evidence="11" id="KW-0576">Peroxisome</keyword>
<evidence type="ECO:0000313" key="24">
    <source>
        <dbReference type="EnsemblProtists" id="EOD33602"/>
    </source>
</evidence>
<dbReference type="PaxDb" id="2903-EOD33602"/>
<comment type="catalytic activity">
    <reaction evidence="15">
        <text>docosanoyl-CoA + oxidized [electron-transfer flavoprotein] + H(+) = (2E)-docosenoyl-CoA + reduced [electron-transfer flavoprotein]</text>
        <dbReference type="Rhea" id="RHEA:47228"/>
        <dbReference type="Rhea" id="RHEA-COMP:10685"/>
        <dbReference type="Rhea" id="RHEA-COMP:10686"/>
        <dbReference type="ChEBI" id="CHEBI:15378"/>
        <dbReference type="ChEBI" id="CHEBI:57692"/>
        <dbReference type="ChEBI" id="CHEBI:58307"/>
        <dbReference type="ChEBI" id="CHEBI:65059"/>
        <dbReference type="ChEBI" id="CHEBI:74692"/>
    </reaction>
    <physiologicalReaction direction="left-to-right" evidence="15">
        <dbReference type="Rhea" id="RHEA:47229"/>
    </physiologicalReaction>
</comment>
<protein>
    <recommendedName>
        <fullName evidence="12">Acyl-CoA dehydrogenase family member 11</fullName>
    </recommendedName>
</protein>
<evidence type="ECO:0000259" key="21">
    <source>
        <dbReference type="Pfam" id="PF01636"/>
    </source>
</evidence>
<dbReference type="RefSeq" id="XP_005786031.1">
    <property type="nucleotide sequence ID" value="XM_005785974.1"/>
</dbReference>
<feature type="domain" description="Aminoglycoside phosphotransferase" evidence="21">
    <location>
        <begin position="64"/>
        <end position="283"/>
    </location>
</feature>
<dbReference type="CDD" id="cd05154">
    <property type="entry name" value="ACAD10_11_N-like"/>
    <property type="match status" value="1"/>
</dbReference>
<organism evidence="24 25">
    <name type="scientific">Emiliania huxleyi (strain CCMP1516)</name>
    <dbReference type="NCBI Taxonomy" id="280463"/>
    <lineage>
        <taxon>Eukaryota</taxon>
        <taxon>Haptista</taxon>
        <taxon>Haptophyta</taxon>
        <taxon>Prymnesiophyceae</taxon>
        <taxon>Isochrysidales</taxon>
        <taxon>Noelaerhabdaceae</taxon>
        <taxon>Emiliania</taxon>
    </lineage>
</organism>
<evidence type="ECO:0000256" key="18">
    <source>
        <dbReference type="ARBA" id="ARBA00048399"/>
    </source>
</evidence>
<sequence>MIRHAVSPRRCGPALGRLFASTAAEPLAPATTCVRQGHELDVSKLLPLLADAGAIWSAAEKVAVSQFSHGQSNPTYLLSFEAGPRLVLRKQPPGKLLRGAHAVDREFRCMSALGATAVPVPAMRMFCDDPEVLGTPFLVCDYVSGRFFDDPKMGTAASPQERSALYGSFLSAIAALHTVDYKAAGLGDFGKEGGYVARQTKVWTSQYRAAETESNAAFEKLLAWLPEALPAGDDALTTLVHGDLRVDNCIFAHDSPEVVAMLDWELATLGDPATDLALATLPYDTPTAWPKAFSGFGADPAAAGIPAEQALVDAYVSATGLTSVASHLDYYRAFCCFRMASILQGVYKRSLDGQASSADGSKWGKMAGAVAGLGVDIAERYERSPDRLTRTAGAGAAFASTAPASASAARAPAAAGAAGAAMGEAEYEALKGRLIEFMHAEIYPNEQEFARQNHAFADKTEWVHPPLLVELMAKAKAARLWNLFLPVDSALLVDGRHGAGLTNLQYADLCEIMGTSIHAEMAAQATNTTSPDTGNMETLARFGSDEQKERWLKPLLEGKIRSCFAMTEPDVASSDATNISISIRKEGGDYVINGRKWWCTGAGSLHTQIMILMGKTDPENPNLHQQQSMLLVPMDTPGIRLVRPLTVFGDADPPKGHMEIAFEDCRVPQSAILWGEGKGFEIAQRRLGPGRIHHCMRAIGQAERALSLMCARAESRVAFGKPLAKRDTVIDGIAKCRADIDGMRHLVREAAQLMDTRGNTDRETRRLLSIVKALVPKTVQQIADQAMQVHGAAGISSDTPLASIFASARLLRFADGPDEVHWRKAGQLELQSQRDSRLRGLGLYTPARNEGEPFFRYTNDPISAESREAIERFEALMSE</sequence>
<evidence type="ECO:0000256" key="8">
    <source>
        <dbReference type="ARBA" id="ARBA00023002"/>
    </source>
</evidence>
<dbReference type="HOGENOM" id="CLU_007526_3_1_1"/>
<evidence type="ECO:0000256" key="2">
    <source>
        <dbReference type="ARBA" id="ARBA00004275"/>
    </source>
</evidence>
<keyword evidence="9" id="KW-0443">Lipid metabolism</keyword>
<comment type="subcellular location">
    <subcellularLocation>
        <location evidence="3">Mitochondrion membrane</location>
    </subcellularLocation>
    <subcellularLocation>
        <location evidence="2">Peroxisome</location>
    </subcellularLocation>
</comment>
<proteinExistence type="inferred from homology"/>
<evidence type="ECO:0000259" key="23">
    <source>
        <dbReference type="Pfam" id="PF02771"/>
    </source>
</evidence>
<evidence type="ECO:0000256" key="12">
    <source>
        <dbReference type="ARBA" id="ARBA00040622"/>
    </source>
</evidence>
<dbReference type="EnsemblProtists" id="EOD33602">
    <property type="protein sequence ID" value="EOD33602"/>
    <property type="gene ID" value="EMIHUDRAFT_441547"/>
</dbReference>
<keyword evidence="10" id="KW-0472">Membrane</keyword>
<dbReference type="InterPro" id="IPR006091">
    <property type="entry name" value="Acyl-CoA_Oxase/DH_mid-dom"/>
</dbReference>
<keyword evidence="8" id="KW-0560">Oxidoreductase</keyword>
<dbReference type="Gene3D" id="3.30.200.20">
    <property type="entry name" value="Phosphorylase Kinase, domain 1"/>
    <property type="match status" value="1"/>
</dbReference>
<reference evidence="24" key="2">
    <citation type="submission" date="2024-10" db="UniProtKB">
        <authorList>
            <consortium name="EnsemblProtists"/>
        </authorList>
    </citation>
    <scope>IDENTIFICATION</scope>
</reference>
<evidence type="ECO:0000256" key="10">
    <source>
        <dbReference type="ARBA" id="ARBA00023136"/>
    </source>
</evidence>
<accession>A0A0D3KCW7</accession>
<evidence type="ECO:0000256" key="11">
    <source>
        <dbReference type="ARBA" id="ARBA00023140"/>
    </source>
</evidence>
<comment type="catalytic activity">
    <reaction evidence="18">
        <text>hexacosanoyl-CoA + oxidized [electron-transfer flavoprotein] + H(+) = (2E)-hexacosenoyl-CoA + reduced [electron-transfer flavoprotein]</text>
        <dbReference type="Rhea" id="RHEA:48216"/>
        <dbReference type="Rhea" id="RHEA-COMP:10685"/>
        <dbReference type="Rhea" id="RHEA-COMP:10686"/>
        <dbReference type="ChEBI" id="CHEBI:15378"/>
        <dbReference type="ChEBI" id="CHEBI:57692"/>
        <dbReference type="ChEBI" id="CHEBI:58307"/>
        <dbReference type="ChEBI" id="CHEBI:64868"/>
        <dbReference type="ChEBI" id="CHEBI:74281"/>
    </reaction>
    <physiologicalReaction direction="left-to-right" evidence="18">
        <dbReference type="Rhea" id="RHEA:48217"/>
    </physiologicalReaction>
</comment>
<dbReference type="SUPFAM" id="SSF56645">
    <property type="entry name" value="Acyl-CoA dehydrogenase NM domain-like"/>
    <property type="match status" value="1"/>
</dbReference>
<dbReference type="InterPro" id="IPR037069">
    <property type="entry name" value="AcylCoA_DH/ox_N_sf"/>
</dbReference>
<evidence type="ECO:0000256" key="5">
    <source>
        <dbReference type="ARBA" id="ARBA00009347"/>
    </source>
</evidence>
<dbReference type="Gene3D" id="1.20.140.10">
    <property type="entry name" value="Butyryl-CoA Dehydrogenase, subunit A, domain 3"/>
    <property type="match status" value="1"/>
</dbReference>
<feature type="domain" description="Acyl-CoA oxidase/dehydrogenase middle" evidence="22">
    <location>
        <begin position="563"/>
        <end position="664"/>
    </location>
</feature>
<dbReference type="STRING" id="2903.R1DF70"/>
<evidence type="ECO:0000256" key="7">
    <source>
        <dbReference type="ARBA" id="ARBA00022827"/>
    </source>
</evidence>
<evidence type="ECO:0000259" key="22">
    <source>
        <dbReference type="Pfam" id="PF02770"/>
    </source>
</evidence>
<dbReference type="FunFam" id="2.40.110.10:FF:000002">
    <property type="entry name" value="Acyl-CoA dehydrogenase fadE12"/>
    <property type="match status" value="1"/>
</dbReference>